<dbReference type="PRINTS" id="PR02008">
    <property type="entry name" value="RCMTFAMILY"/>
</dbReference>
<dbReference type="InterPro" id="IPR004573">
    <property type="entry name" value="rRNA_ssu_MeTfrase_B"/>
</dbReference>
<dbReference type="Gene3D" id="3.40.50.150">
    <property type="entry name" value="Vaccinia Virus protein VP39"/>
    <property type="match status" value="1"/>
</dbReference>
<evidence type="ECO:0000256" key="6">
    <source>
        <dbReference type="ARBA" id="ARBA00022603"/>
    </source>
</evidence>
<keyword evidence="5" id="KW-0698">rRNA processing</keyword>
<evidence type="ECO:0000259" key="14">
    <source>
        <dbReference type="PROSITE" id="PS51686"/>
    </source>
</evidence>
<dbReference type="SUPFAM" id="SSF48013">
    <property type="entry name" value="NusB-like"/>
    <property type="match status" value="1"/>
</dbReference>
<dbReference type="PROSITE" id="PS51686">
    <property type="entry name" value="SAM_MT_RSMB_NOP"/>
    <property type="match status" value="1"/>
</dbReference>
<reference evidence="16" key="1">
    <citation type="submission" date="2016-10" db="EMBL/GenBank/DDBJ databases">
        <authorList>
            <person name="Varghese N."/>
            <person name="Submissions S."/>
        </authorList>
    </citation>
    <scope>NUCLEOTIDE SEQUENCE [LARGE SCALE GENOMIC DNA]</scope>
    <source>
        <strain evidence="16">XBD2006</strain>
    </source>
</reference>
<keyword evidence="7 13" id="KW-0808">Transferase</keyword>
<dbReference type="Gene3D" id="3.30.70.1170">
    <property type="entry name" value="Sun protein, domain 3"/>
    <property type="match status" value="1"/>
</dbReference>
<organism evidence="15 16">
    <name type="scientific">Butyrivibrio hungatei</name>
    <dbReference type="NCBI Taxonomy" id="185008"/>
    <lineage>
        <taxon>Bacteria</taxon>
        <taxon>Bacillati</taxon>
        <taxon>Bacillota</taxon>
        <taxon>Clostridia</taxon>
        <taxon>Lachnospirales</taxon>
        <taxon>Lachnospiraceae</taxon>
        <taxon>Butyrivibrio</taxon>
    </lineage>
</organism>
<accession>A0A1G5F3C6</accession>
<evidence type="ECO:0000313" key="16">
    <source>
        <dbReference type="Proteomes" id="UP000183047"/>
    </source>
</evidence>
<feature type="binding site" evidence="13">
    <location>
        <position position="328"/>
    </location>
    <ligand>
        <name>S-adenosyl-L-methionine</name>
        <dbReference type="ChEBI" id="CHEBI:59789"/>
    </ligand>
</feature>
<dbReference type="InterPro" id="IPR006027">
    <property type="entry name" value="NusB_RsmB_TIM44"/>
</dbReference>
<evidence type="ECO:0000256" key="7">
    <source>
        <dbReference type="ARBA" id="ARBA00022679"/>
    </source>
</evidence>
<evidence type="ECO:0000256" key="9">
    <source>
        <dbReference type="ARBA" id="ARBA00022884"/>
    </source>
</evidence>
<evidence type="ECO:0000256" key="13">
    <source>
        <dbReference type="PROSITE-ProRule" id="PRU01023"/>
    </source>
</evidence>
<dbReference type="NCBIfam" id="TIGR00563">
    <property type="entry name" value="rsmB"/>
    <property type="match status" value="1"/>
</dbReference>
<dbReference type="GO" id="GO:0003723">
    <property type="term" value="F:RNA binding"/>
    <property type="evidence" value="ECO:0007669"/>
    <property type="project" value="UniProtKB-UniRule"/>
</dbReference>
<evidence type="ECO:0000256" key="10">
    <source>
        <dbReference type="ARBA" id="ARBA00030399"/>
    </source>
</evidence>
<dbReference type="NCBIfam" id="NF011494">
    <property type="entry name" value="PRK14902.1"/>
    <property type="match status" value="1"/>
</dbReference>
<dbReference type="PANTHER" id="PTHR22807">
    <property type="entry name" value="NOP2 YEAST -RELATED NOL1/NOP2/FMU SUN DOMAIN-CONTAINING"/>
    <property type="match status" value="1"/>
</dbReference>
<dbReference type="Pfam" id="PF01189">
    <property type="entry name" value="Methyltr_RsmB-F"/>
    <property type="match status" value="1"/>
</dbReference>
<dbReference type="Pfam" id="PF01029">
    <property type="entry name" value="NusB"/>
    <property type="match status" value="1"/>
</dbReference>
<feature type="binding site" evidence="13">
    <location>
        <position position="301"/>
    </location>
    <ligand>
        <name>S-adenosyl-L-methionine</name>
        <dbReference type="ChEBI" id="CHEBI:59789"/>
    </ligand>
</feature>
<protein>
    <recommendedName>
        <fullName evidence="3">16S rRNA (cytosine(967)-C(5))-methyltransferase</fullName>
        <ecNumber evidence="3">2.1.1.176</ecNumber>
    </recommendedName>
    <alternativeName>
        <fullName evidence="10">16S rRNA m5C967 methyltransferase</fullName>
    </alternativeName>
    <alternativeName>
        <fullName evidence="11">rRNA (cytosine-C(5)-)-methyltransferase RsmB</fullName>
    </alternativeName>
</protein>
<proteinExistence type="inferred from homology"/>
<dbReference type="PANTHER" id="PTHR22807:SF53">
    <property type="entry name" value="RIBOSOMAL RNA SMALL SUBUNIT METHYLTRANSFERASE B-RELATED"/>
    <property type="match status" value="1"/>
</dbReference>
<comment type="function">
    <text evidence="1">Specifically methylates the cytosine at position 967 (m5C967) of 16S rRNA.</text>
</comment>
<dbReference type="GO" id="GO:0008649">
    <property type="term" value="F:rRNA methyltransferase activity"/>
    <property type="evidence" value="ECO:0007669"/>
    <property type="project" value="InterPro"/>
</dbReference>
<evidence type="ECO:0000256" key="5">
    <source>
        <dbReference type="ARBA" id="ARBA00022552"/>
    </source>
</evidence>
<comment type="catalytic activity">
    <reaction evidence="12">
        <text>cytidine(967) in 16S rRNA + S-adenosyl-L-methionine = 5-methylcytidine(967) in 16S rRNA + S-adenosyl-L-homocysteine + H(+)</text>
        <dbReference type="Rhea" id="RHEA:42748"/>
        <dbReference type="Rhea" id="RHEA-COMP:10219"/>
        <dbReference type="Rhea" id="RHEA-COMP:10220"/>
        <dbReference type="ChEBI" id="CHEBI:15378"/>
        <dbReference type="ChEBI" id="CHEBI:57856"/>
        <dbReference type="ChEBI" id="CHEBI:59789"/>
        <dbReference type="ChEBI" id="CHEBI:74483"/>
        <dbReference type="ChEBI" id="CHEBI:82748"/>
        <dbReference type="EC" id="2.1.1.176"/>
    </reaction>
</comment>
<feature type="binding site" evidence="13">
    <location>
        <position position="346"/>
    </location>
    <ligand>
        <name>S-adenosyl-L-methionine</name>
        <dbReference type="ChEBI" id="CHEBI:59789"/>
    </ligand>
</feature>
<sequence length="471" mass="52892">MVNIREIVLNILMEYDKDGGRKTTLLKDALEKYDYLETRDKAFIKRVVEGCLERNIQIDYVIDSFSKTEVKKMQPLIRSLIRMGTYQIMFMDNIPDSAACNEAVKLAQKHKFAGLKGFVNGVLRNISRNKENISYPDKNENGGVDYLSVVYSQPSWLCKMWLTEYGFERTEGMLKFFLEPRPTVIRCTAGKADTDNGLSDTEAAKAAALKLKKELEESGVVVKENPILPYALELEKTDNIRYLPGYAEGKFAVQDVSSMLLTEIADPLKGHTVIDVCAAPGGKSMHAAQKVGADGKVFSRDVSTAKKELIAENAARLGLDNITIEVVDAKIHDDNMKRNADYLYLDVPCSGLGIIGRKSDIKQNIKKAKLDELTKLQWDIVKACWDYVKVGGTLMYSTCTVNKAENEQMVKRICAELPFEPVDITDVLPKYIVENDKYNIKDTAKKGYIQLLPGEFGTDGFFIAKLKRVVK</sequence>
<keyword evidence="8 13" id="KW-0949">S-adenosyl-L-methionine</keyword>
<dbReference type="OrthoDB" id="9810297at2"/>
<evidence type="ECO:0000256" key="12">
    <source>
        <dbReference type="ARBA" id="ARBA00047283"/>
    </source>
</evidence>
<dbReference type="InterPro" id="IPR029063">
    <property type="entry name" value="SAM-dependent_MTases_sf"/>
</dbReference>
<keyword evidence="6 13" id="KW-0489">Methyltransferase</keyword>
<gene>
    <name evidence="15" type="ORF">SAMN02910451_02226</name>
</gene>
<evidence type="ECO:0000256" key="3">
    <source>
        <dbReference type="ARBA" id="ARBA00012140"/>
    </source>
</evidence>
<dbReference type="GO" id="GO:0005737">
    <property type="term" value="C:cytoplasm"/>
    <property type="evidence" value="ECO:0007669"/>
    <property type="project" value="UniProtKB-SubCell"/>
</dbReference>
<keyword evidence="4" id="KW-0963">Cytoplasm</keyword>
<dbReference type="SUPFAM" id="SSF53335">
    <property type="entry name" value="S-adenosyl-L-methionine-dependent methyltransferases"/>
    <property type="match status" value="1"/>
</dbReference>
<evidence type="ECO:0000313" key="15">
    <source>
        <dbReference type="EMBL" id="SCY33723.1"/>
    </source>
</evidence>
<dbReference type="EC" id="2.1.1.176" evidence="3"/>
<evidence type="ECO:0000256" key="8">
    <source>
        <dbReference type="ARBA" id="ARBA00022691"/>
    </source>
</evidence>
<dbReference type="InterPro" id="IPR001678">
    <property type="entry name" value="MeTrfase_RsmB-F_NOP2_dom"/>
</dbReference>
<dbReference type="AlphaFoldDB" id="A0A1G5F3C6"/>
<dbReference type="InterPro" id="IPR049560">
    <property type="entry name" value="MeTrfase_RsmB-F_NOP2_cat"/>
</dbReference>
<name>A0A1G5F3C6_9FIRM</name>
<feature type="binding site" evidence="13">
    <location>
        <begin position="277"/>
        <end position="283"/>
    </location>
    <ligand>
        <name>S-adenosyl-L-methionine</name>
        <dbReference type="ChEBI" id="CHEBI:59789"/>
    </ligand>
</feature>
<feature type="domain" description="SAM-dependent MTase RsmB/NOP-type" evidence="14">
    <location>
        <begin position="173"/>
        <end position="469"/>
    </location>
</feature>
<dbReference type="Gene3D" id="1.10.940.10">
    <property type="entry name" value="NusB-like"/>
    <property type="match status" value="1"/>
</dbReference>
<dbReference type="InterPro" id="IPR023267">
    <property type="entry name" value="RCMT"/>
</dbReference>
<dbReference type="RefSeq" id="WP_074462738.1">
    <property type="nucleotide sequence ID" value="NZ_FMUR01000013.1"/>
</dbReference>
<feature type="active site" description="Nucleophile" evidence="13">
    <location>
        <position position="399"/>
    </location>
</feature>
<evidence type="ECO:0000256" key="4">
    <source>
        <dbReference type="ARBA" id="ARBA00022490"/>
    </source>
</evidence>
<dbReference type="Proteomes" id="UP000183047">
    <property type="component" value="Unassembled WGS sequence"/>
</dbReference>
<comment type="subcellular location">
    <subcellularLocation>
        <location evidence="2">Cytoplasm</location>
    </subcellularLocation>
</comment>
<keyword evidence="16" id="KW-1185">Reference proteome</keyword>
<comment type="similarity">
    <text evidence="13">Belongs to the class I-like SAM-binding methyltransferase superfamily. RsmB/NOP family.</text>
</comment>
<evidence type="ECO:0000256" key="1">
    <source>
        <dbReference type="ARBA" id="ARBA00002724"/>
    </source>
</evidence>
<evidence type="ECO:0000256" key="2">
    <source>
        <dbReference type="ARBA" id="ARBA00004496"/>
    </source>
</evidence>
<evidence type="ECO:0000256" key="11">
    <source>
        <dbReference type="ARBA" id="ARBA00031088"/>
    </source>
</evidence>
<dbReference type="EMBL" id="FMUR01000013">
    <property type="protein sequence ID" value="SCY33723.1"/>
    <property type="molecule type" value="Genomic_DNA"/>
</dbReference>
<keyword evidence="9 13" id="KW-0694">RNA-binding</keyword>
<dbReference type="GO" id="GO:0006355">
    <property type="term" value="P:regulation of DNA-templated transcription"/>
    <property type="evidence" value="ECO:0007669"/>
    <property type="project" value="InterPro"/>
</dbReference>
<dbReference type="InterPro" id="IPR035926">
    <property type="entry name" value="NusB-like_sf"/>
</dbReference>